<organism evidence="2 3">
    <name type="scientific">Tranquillimonas rosea</name>
    <dbReference type="NCBI Taxonomy" id="641238"/>
    <lineage>
        <taxon>Bacteria</taxon>
        <taxon>Pseudomonadati</taxon>
        <taxon>Pseudomonadota</taxon>
        <taxon>Alphaproteobacteria</taxon>
        <taxon>Rhodobacterales</taxon>
        <taxon>Roseobacteraceae</taxon>
        <taxon>Tranquillimonas</taxon>
    </lineage>
</organism>
<dbReference type="InterPro" id="IPR036477">
    <property type="entry name" value="Formyl_transf_N_sf"/>
</dbReference>
<dbReference type="SUPFAM" id="SSF53328">
    <property type="entry name" value="Formyltransferase"/>
    <property type="match status" value="1"/>
</dbReference>
<dbReference type="Proteomes" id="UP000198885">
    <property type="component" value="Unassembled WGS sequence"/>
</dbReference>
<name>A0A1H9UY50_9RHOB</name>
<dbReference type="STRING" id="641238.SAMN04490244_10687"/>
<keyword evidence="2" id="KW-0808">Transferase</keyword>
<evidence type="ECO:0000313" key="3">
    <source>
        <dbReference type="Proteomes" id="UP000198885"/>
    </source>
</evidence>
<sequence>MAYPFLLVLSNSADGGVLADQLRARDWDVELSGDKLGPEKAAKPSQLIVSYGYRHIVDRATIAAVSGEIVNLHISLLPWNRGADPNIWSFLEDTPKGVTIHRLTPGLDRGPIFAQRRVEFDEAEETLASSYEKLQNVVREVFLDNVSAIAQGRIAPWPQEEGGSSHRSAELASYRDALLGHEGFDVPIPTLRRRWRDFSAAAR</sequence>
<keyword evidence="3" id="KW-1185">Reference proteome</keyword>
<dbReference type="InterPro" id="IPR002376">
    <property type="entry name" value="Formyl_transf_N"/>
</dbReference>
<evidence type="ECO:0000259" key="1">
    <source>
        <dbReference type="Pfam" id="PF00551"/>
    </source>
</evidence>
<accession>A0A1H9UY50</accession>
<dbReference type="PANTHER" id="PTHR11138">
    <property type="entry name" value="METHIONYL-TRNA FORMYLTRANSFERASE"/>
    <property type="match status" value="1"/>
</dbReference>
<dbReference type="RefSeq" id="WP_092693677.1">
    <property type="nucleotide sequence ID" value="NZ_FOGU01000006.1"/>
</dbReference>
<reference evidence="2 3" key="1">
    <citation type="submission" date="2016-10" db="EMBL/GenBank/DDBJ databases">
        <authorList>
            <person name="de Groot N.N."/>
        </authorList>
    </citation>
    <scope>NUCLEOTIDE SEQUENCE [LARGE SCALE GENOMIC DNA]</scope>
    <source>
        <strain evidence="2 3">DSM 23042</strain>
    </source>
</reference>
<evidence type="ECO:0000313" key="2">
    <source>
        <dbReference type="EMBL" id="SES14366.1"/>
    </source>
</evidence>
<dbReference type="AlphaFoldDB" id="A0A1H9UY50"/>
<dbReference type="EMBL" id="FOGU01000006">
    <property type="protein sequence ID" value="SES14366.1"/>
    <property type="molecule type" value="Genomic_DNA"/>
</dbReference>
<proteinExistence type="predicted"/>
<dbReference type="GO" id="GO:0004479">
    <property type="term" value="F:methionyl-tRNA formyltransferase activity"/>
    <property type="evidence" value="ECO:0007669"/>
    <property type="project" value="TreeGrafter"/>
</dbReference>
<protein>
    <submittedName>
        <fullName evidence="2">Methionyl-tRNA formyltransferase</fullName>
    </submittedName>
</protein>
<dbReference type="PANTHER" id="PTHR11138:SF5">
    <property type="entry name" value="METHIONYL-TRNA FORMYLTRANSFERASE, MITOCHONDRIAL"/>
    <property type="match status" value="1"/>
</dbReference>
<dbReference type="Pfam" id="PF00551">
    <property type="entry name" value="Formyl_trans_N"/>
    <property type="match status" value="1"/>
</dbReference>
<feature type="domain" description="Formyl transferase N-terminal" evidence="1">
    <location>
        <begin position="44"/>
        <end position="143"/>
    </location>
</feature>
<dbReference type="Gene3D" id="3.40.50.170">
    <property type="entry name" value="Formyl transferase, N-terminal domain"/>
    <property type="match status" value="1"/>
</dbReference>
<gene>
    <name evidence="2" type="ORF">SAMN04490244_10687</name>
</gene>
<dbReference type="OrthoDB" id="5355061at2"/>
<dbReference type="GO" id="GO:0005829">
    <property type="term" value="C:cytosol"/>
    <property type="evidence" value="ECO:0007669"/>
    <property type="project" value="TreeGrafter"/>
</dbReference>